<protein>
    <submittedName>
        <fullName evidence="1">Uncharacterized protein</fullName>
    </submittedName>
</protein>
<sequence>MKLFTNVSLPTSSAAFKRVNVLFNETIIKISSDEIQSDELTEIIDLKGKILLPGAVDAHSHIITEKDAEKNLAHITKSALLGGWTTFAELSYFNPKPIFHLEDIKYWQDLIEKNSFLDMALWGNVNIASYPYHAEAAQELWSQGIVGFALLHPSPNKHIPTISLPEIMDLFLDIYESDTLFAFQGYDFEDDQEFSFQSQDNAIKKLLRRIQENPIHLPYISYYPTLEFLNSIYKRTDISYALNIADLMKFFSGIDLGQEIELDDPEHQLFELLRTNKIYMLSNNVEASSVPENVSLAFRGTTEKLLPYSYLWTLSELWKKRKVPLATVIKMTSENSAKRLGLYPTKGCIAAGSDADFVIYNPEKETLFKAPDGSINKLEGSIEEVYLRGNRVVQKGKAATASGSFLFRRNSPKRRYNTTSWI</sequence>
<evidence type="ECO:0000313" key="1">
    <source>
        <dbReference type="EMBL" id="TDF74574.1"/>
    </source>
</evidence>
<keyword evidence="2" id="KW-1185">Reference proteome</keyword>
<name>A0AC61QKW8_9BACT</name>
<proteinExistence type="predicted"/>
<comment type="caution">
    <text evidence="1">The sequence shown here is derived from an EMBL/GenBank/DDBJ whole genome shotgun (WGS) entry which is preliminary data.</text>
</comment>
<dbReference type="EMBL" id="SMOG01000001">
    <property type="protein sequence ID" value="TDF74574.1"/>
    <property type="molecule type" value="Genomic_DNA"/>
</dbReference>
<dbReference type="Proteomes" id="UP000294588">
    <property type="component" value="Unassembled WGS sequence"/>
</dbReference>
<organism evidence="1 2">
    <name type="scientific">Candidatus Syntrophosphaera thermopropionivorans</name>
    <dbReference type="NCBI Taxonomy" id="2593015"/>
    <lineage>
        <taxon>Bacteria</taxon>
        <taxon>Pseudomonadati</taxon>
        <taxon>Candidatus Cloacimonadota</taxon>
        <taxon>Candidatus Cloacimonadia</taxon>
        <taxon>Candidatus Cloacimonadales</taxon>
        <taxon>Candidatus Cloacimonadaceae</taxon>
        <taxon>Candidatus Syntrophosphaera</taxon>
    </lineage>
</organism>
<gene>
    <name evidence="1" type="ORF">E0946_00355</name>
</gene>
<evidence type="ECO:0000313" key="2">
    <source>
        <dbReference type="Proteomes" id="UP000294588"/>
    </source>
</evidence>
<accession>A0AC61QKW8</accession>
<reference evidence="1" key="1">
    <citation type="submission" date="2019-03" db="EMBL/GenBank/DDBJ databases">
        <title>Candidatus Syntrophosphaera thermopropionivorans: a novel player in syntrophic propionate oxidation during anaerobic digestion.</title>
        <authorList>
            <person name="Dyksma S."/>
        </authorList>
    </citation>
    <scope>NUCLEOTIDE SEQUENCE</scope>
    <source>
        <strain evidence="1">W5</strain>
    </source>
</reference>